<dbReference type="AlphaFoldDB" id="T1I9A6"/>
<protein>
    <recommendedName>
        <fullName evidence="2">Integrator complex subunit 14</fullName>
    </recommendedName>
</protein>
<dbReference type="InterPro" id="IPR046471">
    <property type="entry name" value="IntS14_C"/>
</dbReference>
<dbReference type="InterPro" id="IPR039841">
    <property type="entry name" value="INTS14"/>
</dbReference>
<dbReference type="SUPFAM" id="SSF53300">
    <property type="entry name" value="vWA-like"/>
    <property type="match status" value="1"/>
</dbReference>
<dbReference type="EMBL" id="ACPB03018004">
    <property type="status" value="NOT_ANNOTATED_CDS"/>
    <property type="molecule type" value="Genomic_DNA"/>
</dbReference>
<dbReference type="PANTHER" id="PTHR13532:SF3">
    <property type="entry name" value="INTEGRATOR COMPLEX SUBUNIT 14"/>
    <property type="match status" value="1"/>
</dbReference>
<dbReference type="InterPro" id="IPR045814">
    <property type="entry name" value="IntS14_b-barrel"/>
</dbReference>
<feature type="domain" description="Integrator complex subunit 14 C-terminal" evidence="7">
    <location>
        <begin position="385"/>
        <end position="486"/>
    </location>
</feature>
<evidence type="ECO:0000256" key="4">
    <source>
        <dbReference type="ARBA" id="ARBA00061449"/>
    </source>
</evidence>
<accession>T1I9A6</accession>
<evidence type="ECO:0000259" key="5">
    <source>
        <dbReference type="Pfam" id="PF13519"/>
    </source>
</evidence>
<dbReference type="Gene3D" id="3.40.50.410">
    <property type="entry name" value="von Willebrand factor, type A domain"/>
    <property type="match status" value="1"/>
</dbReference>
<dbReference type="Pfam" id="PF19435">
    <property type="entry name" value="IntS14_b-barrel"/>
    <property type="match status" value="1"/>
</dbReference>
<reference evidence="8" key="1">
    <citation type="submission" date="2015-05" db="UniProtKB">
        <authorList>
            <consortium name="EnsemblMetazoa"/>
        </authorList>
    </citation>
    <scope>IDENTIFICATION</scope>
</reference>
<organism evidence="8 9">
    <name type="scientific">Rhodnius prolixus</name>
    <name type="common">Triatomid bug</name>
    <dbReference type="NCBI Taxonomy" id="13249"/>
    <lineage>
        <taxon>Eukaryota</taxon>
        <taxon>Metazoa</taxon>
        <taxon>Ecdysozoa</taxon>
        <taxon>Arthropoda</taxon>
        <taxon>Hexapoda</taxon>
        <taxon>Insecta</taxon>
        <taxon>Pterygota</taxon>
        <taxon>Neoptera</taxon>
        <taxon>Paraneoptera</taxon>
        <taxon>Hemiptera</taxon>
        <taxon>Heteroptera</taxon>
        <taxon>Panheteroptera</taxon>
        <taxon>Cimicomorpha</taxon>
        <taxon>Reduviidae</taxon>
        <taxon>Triatominae</taxon>
        <taxon>Rhodnius</taxon>
    </lineage>
</organism>
<dbReference type="GO" id="GO:0032039">
    <property type="term" value="C:integrator complex"/>
    <property type="evidence" value="ECO:0007669"/>
    <property type="project" value="InterPro"/>
</dbReference>
<dbReference type="FunCoup" id="T1I9A6">
    <property type="interactions" value="1942"/>
</dbReference>
<feature type="domain" description="VWFA" evidence="5">
    <location>
        <begin position="3"/>
        <end position="112"/>
    </location>
</feature>
<dbReference type="Pfam" id="PF20504">
    <property type="entry name" value="IntS14_C"/>
    <property type="match status" value="1"/>
</dbReference>
<keyword evidence="9" id="KW-1185">Reference proteome</keyword>
<dbReference type="Proteomes" id="UP000015103">
    <property type="component" value="Unassembled WGS sequence"/>
</dbReference>
<dbReference type="HOGENOM" id="CLU_041485_0_0_1"/>
<dbReference type="InterPro" id="IPR036465">
    <property type="entry name" value="vWFA_dom_sf"/>
</dbReference>
<evidence type="ECO:0000259" key="7">
    <source>
        <dbReference type="Pfam" id="PF20504"/>
    </source>
</evidence>
<evidence type="ECO:0000256" key="3">
    <source>
        <dbReference type="ARBA" id="ARBA00023242"/>
    </source>
</evidence>
<dbReference type="eggNOG" id="ENOG502QQ37">
    <property type="taxonomic scope" value="Eukaryota"/>
</dbReference>
<dbReference type="InterPro" id="IPR002035">
    <property type="entry name" value="VWF_A"/>
</dbReference>
<dbReference type="PANTHER" id="PTHR13532">
    <property type="match status" value="1"/>
</dbReference>
<dbReference type="Pfam" id="PF13519">
    <property type="entry name" value="VWA_2"/>
    <property type="match status" value="1"/>
</dbReference>
<name>T1I9A6_RHOPR</name>
<evidence type="ECO:0000256" key="2">
    <source>
        <dbReference type="ARBA" id="ARBA00016816"/>
    </source>
</evidence>
<sequence length="486" mass="54382">MPTIILLDTSTLMDVRVIRRKLDTYSPLQFTISAIHTFLDEISVTSKLEVVAIVSCSPEPEVLCPFTREYDSIKKKLRQIEPGNEFNLYDGLDGIESLFLGEWPSNEACSVFIKVIHSQIIAVYDATSIERLSRHKTGVELSLTGKLLLLGLQDGYESDYREVTPNITANNNLDVILLQPNLPITETSLQHVFSSIVESYYQQFVAQLICGDLVSKVTVWPVPEPHTSITDFDYKVYKPEQQVEIMGFLELSTLGCAAAVSRHLISPWVPPPPPLMFRGLKEQRLTQDEDPEGNVPSFVVLLHGALKVENMCAICFIADEWFGALYACADSKKKSNLALALFYPGKNSVPWLGDLNALTIPSTPPASDCFPVKSGDKKSYSQNNVAWIRQPGLQSDIQKILRHARKLPEKTQQFYKELNRVRKAAICLGFTSLIEGLANLLERECTLLPGTAHPACAFQLTHAAGILREPYSRDPKYTIMPMKMSF</sequence>
<evidence type="ECO:0000313" key="8">
    <source>
        <dbReference type="EnsemblMetazoa" id="RPRC012878-PA"/>
    </source>
</evidence>
<evidence type="ECO:0000256" key="1">
    <source>
        <dbReference type="ARBA" id="ARBA00004123"/>
    </source>
</evidence>
<dbReference type="InParanoid" id="T1I9A6"/>
<keyword evidence="3" id="KW-0539">Nucleus</keyword>
<comment type="subcellular location">
    <subcellularLocation>
        <location evidence="1">Nucleus</location>
    </subcellularLocation>
</comment>
<comment type="similarity">
    <text evidence="4">Belongs to the Integrator subunit 14 family.</text>
</comment>
<dbReference type="OMA" id="QSSVVWI"/>
<proteinExistence type="inferred from homology"/>
<evidence type="ECO:0000259" key="6">
    <source>
        <dbReference type="Pfam" id="PF19435"/>
    </source>
</evidence>
<dbReference type="STRING" id="13249.T1I9A6"/>
<evidence type="ECO:0000313" key="9">
    <source>
        <dbReference type="Proteomes" id="UP000015103"/>
    </source>
</evidence>
<dbReference type="EnsemblMetazoa" id="RPRC012878-RA">
    <property type="protein sequence ID" value="RPRC012878-PA"/>
    <property type="gene ID" value="RPRC012878"/>
</dbReference>
<dbReference type="GO" id="GO:0034472">
    <property type="term" value="P:snRNA 3'-end processing"/>
    <property type="evidence" value="ECO:0007669"/>
    <property type="project" value="TreeGrafter"/>
</dbReference>
<feature type="domain" description="Integrator complex subunit 14 beta-barrel" evidence="6">
    <location>
        <begin position="201"/>
        <end position="345"/>
    </location>
</feature>
<dbReference type="VEuPathDB" id="VectorBase:RPRC012878"/>